<dbReference type="InterPro" id="IPR010497">
    <property type="entry name" value="Epoxide_hydro_N"/>
</dbReference>
<dbReference type="InterPro" id="IPR029058">
    <property type="entry name" value="AB_hydrolase_fold"/>
</dbReference>
<dbReference type="InterPro" id="IPR016292">
    <property type="entry name" value="Epoxide_hydrolase"/>
</dbReference>
<keyword evidence="6" id="KW-1185">Reference proteome</keyword>
<dbReference type="PANTHER" id="PTHR21661">
    <property type="entry name" value="EPOXIDE HYDROLASE 1-RELATED"/>
    <property type="match status" value="1"/>
</dbReference>
<reference evidence="6" key="1">
    <citation type="journal article" date="2015" name="Genome Announc.">
        <title>Genome sequence of the AIDS-associated pathogen Penicillium marneffei (ATCC18224) and its near taxonomic relative Talaromyces stipitatus (ATCC10500).</title>
        <authorList>
            <person name="Nierman W.C."/>
            <person name="Fedorova-Abrams N.D."/>
            <person name="Andrianopoulos A."/>
        </authorList>
    </citation>
    <scope>NUCLEOTIDE SEQUENCE [LARGE SCALE GENOMIC DNA]</scope>
    <source>
        <strain evidence="6">ATCC 10500 / CBS 375.48 / QM 6759 / NRRL 1006</strain>
    </source>
</reference>
<dbReference type="SUPFAM" id="SSF53474">
    <property type="entry name" value="alpha/beta-Hydrolases"/>
    <property type="match status" value="1"/>
</dbReference>
<dbReference type="PANTHER" id="PTHR21661:SF35">
    <property type="entry name" value="EPOXIDE HYDROLASE"/>
    <property type="match status" value="1"/>
</dbReference>
<organism evidence="5 6">
    <name type="scientific">Talaromyces stipitatus (strain ATCC 10500 / CBS 375.48 / QM 6759 / NRRL 1006)</name>
    <name type="common">Penicillium stipitatum</name>
    <dbReference type="NCBI Taxonomy" id="441959"/>
    <lineage>
        <taxon>Eukaryota</taxon>
        <taxon>Fungi</taxon>
        <taxon>Dikarya</taxon>
        <taxon>Ascomycota</taxon>
        <taxon>Pezizomycotina</taxon>
        <taxon>Eurotiomycetes</taxon>
        <taxon>Eurotiomycetidae</taxon>
        <taxon>Eurotiales</taxon>
        <taxon>Trichocomaceae</taxon>
        <taxon>Talaromyces</taxon>
        <taxon>Talaromyces sect. Talaromyces</taxon>
    </lineage>
</organism>
<evidence type="ECO:0000256" key="2">
    <source>
        <dbReference type="ARBA" id="ARBA00022797"/>
    </source>
</evidence>
<dbReference type="HOGENOM" id="CLU_019414_0_2_1"/>
<dbReference type="GeneID" id="8099279"/>
<keyword evidence="2" id="KW-0058">Aromatic hydrocarbons catabolism</keyword>
<dbReference type="GO" id="GO:0097176">
    <property type="term" value="P:epoxide metabolic process"/>
    <property type="evidence" value="ECO:0007669"/>
    <property type="project" value="TreeGrafter"/>
</dbReference>
<protein>
    <submittedName>
        <fullName evidence="5">Epoxide hydrolase, putative</fullName>
    </submittedName>
</protein>
<feature type="domain" description="Epoxide hydrolase N-terminal" evidence="4">
    <location>
        <begin position="16"/>
        <end position="93"/>
    </location>
</feature>
<dbReference type="PIRSF" id="PIRSF001112">
    <property type="entry name" value="Epoxide_hydrolase"/>
    <property type="match status" value="1"/>
</dbReference>
<keyword evidence="3 5" id="KW-0378">Hydrolase</keyword>
<comment type="similarity">
    <text evidence="1">Belongs to the peptidase S33 family.</text>
</comment>
<evidence type="ECO:0000313" key="6">
    <source>
        <dbReference type="Proteomes" id="UP000001745"/>
    </source>
</evidence>
<name>B8MKC3_TALSN</name>
<dbReference type="Pfam" id="PF06441">
    <property type="entry name" value="EHN"/>
    <property type="match status" value="1"/>
</dbReference>
<dbReference type="RefSeq" id="XP_002485231.1">
    <property type="nucleotide sequence ID" value="XM_002485186.1"/>
</dbReference>
<dbReference type="InParanoid" id="B8MKC3"/>
<dbReference type="STRING" id="441959.B8MKC3"/>
<dbReference type="OrthoDB" id="7130006at2759"/>
<gene>
    <name evidence="5" type="ORF">TSTA_047290</name>
</gene>
<dbReference type="eggNOG" id="KOG2565">
    <property type="taxonomic scope" value="Eukaryota"/>
</dbReference>
<dbReference type="Gene3D" id="3.40.50.1820">
    <property type="entry name" value="alpha/beta hydrolase"/>
    <property type="match status" value="2"/>
</dbReference>
<sequence>MEAPTNTPSNLSNPRIRPFKISIPDSQITALHQKLELASFPDELELDKFQEWDMGAPLEDIKRLTAHWKGPFDWRKAEQDLNDILPQYMTTVSVEGGFGMLMYILCISGVGFEKGERLFRYCFCMGPGSFIELKKVLPLLTQGDDDQPTFDVVAPSLPNFGFSPGISKSSKAAIGAPSIARTMAIRYPKTIKALHLNFIPSPPPYPWRNPLLFLQGLLGFIIPPFSASNRQKIAITQTYLERENAYARQQDTYPQTLGYALNDSPVGLLAWIYDKLHRWTEGYPWTDEEVLQWVSIYAFSKAGPAASLRIYHESVTKPDLTAYEEGVTWLSRDQVVSTRIPSCVKIAVASFPGEIM</sequence>
<proteinExistence type="inferred from homology"/>
<dbReference type="PhylomeDB" id="B8MKC3"/>
<dbReference type="AlphaFoldDB" id="B8MKC3"/>
<dbReference type="GO" id="GO:0004301">
    <property type="term" value="F:epoxide hydrolase activity"/>
    <property type="evidence" value="ECO:0007669"/>
    <property type="project" value="TreeGrafter"/>
</dbReference>
<evidence type="ECO:0000259" key="4">
    <source>
        <dbReference type="Pfam" id="PF06441"/>
    </source>
</evidence>
<dbReference type="Proteomes" id="UP000001745">
    <property type="component" value="Unassembled WGS sequence"/>
</dbReference>
<evidence type="ECO:0000256" key="3">
    <source>
        <dbReference type="ARBA" id="ARBA00022801"/>
    </source>
</evidence>
<accession>B8MKC3</accession>
<evidence type="ECO:0000313" key="5">
    <source>
        <dbReference type="EMBL" id="EED15278.1"/>
    </source>
</evidence>
<evidence type="ECO:0000256" key="1">
    <source>
        <dbReference type="ARBA" id="ARBA00010088"/>
    </source>
</evidence>
<dbReference type="VEuPathDB" id="FungiDB:TSTA_047290"/>
<dbReference type="EMBL" id="EQ962657">
    <property type="protein sequence ID" value="EED15278.1"/>
    <property type="molecule type" value="Genomic_DNA"/>
</dbReference>